<keyword evidence="2" id="KW-1185">Reference proteome</keyword>
<evidence type="ECO:0000313" key="1">
    <source>
        <dbReference type="EMBL" id="TFZ81620.1"/>
    </source>
</evidence>
<evidence type="ECO:0000313" key="2">
    <source>
        <dbReference type="Proteomes" id="UP000297890"/>
    </source>
</evidence>
<sequence length="142" mass="16526">METPTKKTRSFGLKRFERTPESMLKQAYLTLSNASIKGQERLRLALIVSFLRGVYDQFRYVETQSVCQKKALGMIAEIIEDDRVPEDIRKSVLYWKAQADRWRQSKEFGIVSKDIADFPDDWTSEIEGLTPSQKLSRLMEKS</sequence>
<proteinExistence type="predicted"/>
<protein>
    <submittedName>
        <fullName evidence="1">Uncharacterized protein</fullName>
    </submittedName>
</protein>
<dbReference type="AlphaFoldDB" id="A0A4Z0F5V1"/>
<reference evidence="1 2" key="1">
    <citation type="journal article" date="2019" name="ISME J.">
        <title>Candidatus Macondimonas diazotrophica, a novel gammaproteobacterial genus dominating crude-oil-contaminated coastal sediments.</title>
        <authorList>
            <person name="Karthikeyan S."/>
            <person name="Konstantinidis K."/>
        </authorList>
    </citation>
    <scope>NUCLEOTIDE SEQUENCE [LARGE SCALE GENOMIC DNA]</scope>
    <source>
        <strain evidence="1 2">KTK01</strain>
    </source>
</reference>
<dbReference type="RefSeq" id="WP_135282585.1">
    <property type="nucleotide sequence ID" value="NZ_SRIO01000018.1"/>
</dbReference>
<comment type="caution">
    <text evidence="1">The sequence shown here is derived from an EMBL/GenBank/DDBJ whole genome shotgun (WGS) entry which is preliminary data.</text>
</comment>
<name>A0A4Z0F5V1_9GAMM</name>
<dbReference type="Proteomes" id="UP000297890">
    <property type="component" value="Unassembled WGS sequence"/>
</dbReference>
<accession>A0A4Z0F5V1</accession>
<dbReference type="EMBL" id="SRIO01000018">
    <property type="protein sequence ID" value="TFZ81620.1"/>
    <property type="molecule type" value="Genomic_DNA"/>
</dbReference>
<gene>
    <name evidence="1" type="ORF">E4680_11600</name>
</gene>
<organism evidence="1 2">
    <name type="scientific">Candidatus Macondimonas diazotrophica</name>
    <dbReference type="NCBI Taxonomy" id="2305248"/>
    <lineage>
        <taxon>Bacteria</taxon>
        <taxon>Pseudomonadati</taxon>
        <taxon>Pseudomonadota</taxon>
        <taxon>Gammaproteobacteria</taxon>
        <taxon>Chromatiales</taxon>
        <taxon>Ectothiorhodospiraceae</taxon>
        <taxon>Candidatus Macondimonas</taxon>
    </lineage>
</organism>